<evidence type="ECO:0000313" key="2">
    <source>
        <dbReference type="Proteomes" id="UP000240493"/>
    </source>
</evidence>
<dbReference type="AlphaFoldDB" id="A0A2T3ZND4"/>
<dbReference type="EMBL" id="KZ679256">
    <property type="protein sequence ID" value="PTB46306.1"/>
    <property type="molecule type" value="Genomic_DNA"/>
</dbReference>
<keyword evidence="2" id="KW-1185">Reference proteome</keyword>
<sequence>MELSRRMMLWHISDEYRLLRPRIIWSPAPCTPYSSSRPCFGRLHSQIGFHGSFLLRLHPQTHPCPSMPNSEPISISPTQAQVSFSFFLLLARTSLMRRVAPIQCPLRSILLHSRCQGRFALPSDTPVFCNKGA</sequence>
<organism evidence="1 2">
    <name type="scientific">Trichoderma asperellum (strain ATCC 204424 / CBS 433.97 / NBRC 101777)</name>
    <dbReference type="NCBI Taxonomy" id="1042311"/>
    <lineage>
        <taxon>Eukaryota</taxon>
        <taxon>Fungi</taxon>
        <taxon>Dikarya</taxon>
        <taxon>Ascomycota</taxon>
        <taxon>Pezizomycotina</taxon>
        <taxon>Sordariomycetes</taxon>
        <taxon>Hypocreomycetidae</taxon>
        <taxon>Hypocreales</taxon>
        <taxon>Hypocreaceae</taxon>
        <taxon>Trichoderma</taxon>
    </lineage>
</organism>
<evidence type="ECO:0000313" key="1">
    <source>
        <dbReference type="EMBL" id="PTB46306.1"/>
    </source>
</evidence>
<reference evidence="1 2" key="1">
    <citation type="submission" date="2016-07" db="EMBL/GenBank/DDBJ databases">
        <title>Multiple horizontal gene transfer events from other fungi enriched the ability of initially mycotrophic Trichoderma (Ascomycota) to feed on dead plant biomass.</title>
        <authorList>
            <consortium name="DOE Joint Genome Institute"/>
            <person name="Aerts A."/>
            <person name="Atanasova L."/>
            <person name="Chenthamara K."/>
            <person name="Zhang J."/>
            <person name="Grujic M."/>
            <person name="Henrissat B."/>
            <person name="Kuo A."/>
            <person name="Salamov A."/>
            <person name="Lipzen A."/>
            <person name="Labutti K."/>
            <person name="Barry K."/>
            <person name="Miao Y."/>
            <person name="Rahimi M.J."/>
            <person name="Shen Q."/>
            <person name="Grigoriev I.V."/>
            <person name="Kubicek C.P."/>
            <person name="Druzhinina I.S."/>
        </authorList>
    </citation>
    <scope>NUCLEOTIDE SEQUENCE [LARGE SCALE GENOMIC DNA]</scope>
    <source>
        <strain evidence="1 2">CBS 433.97</strain>
    </source>
</reference>
<accession>A0A2T3ZND4</accession>
<proteinExistence type="predicted"/>
<name>A0A2T3ZND4_TRIA4</name>
<gene>
    <name evidence="1" type="ORF">M441DRAFT_213069</name>
</gene>
<protein>
    <submittedName>
        <fullName evidence="1">Uncharacterized protein</fullName>
    </submittedName>
</protein>
<dbReference type="Proteomes" id="UP000240493">
    <property type="component" value="Unassembled WGS sequence"/>
</dbReference>